<feature type="transmembrane region" description="Helical" evidence="10">
    <location>
        <begin position="242"/>
        <end position="260"/>
    </location>
</feature>
<dbReference type="PANTHER" id="PTHR31412:SF0">
    <property type="entry name" value="ZINC METALLOPROTEASE EGY1, CHLOROPLASTIC-RELATED"/>
    <property type="match status" value="1"/>
</dbReference>
<dbReference type="GO" id="GO:0016020">
    <property type="term" value="C:membrane"/>
    <property type="evidence" value="ECO:0007669"/>
    <property type="project" value="UniProtKB-SubCell"/>
</dbReference>
<dbReference type="PATRIC" id="fig|1162668.3.peg.2818"/>
<keyword evidence="9 10" id="KW-0472">Membrane</keyword>
<comment type="subcellular location">
    <subcellularLocation>
        <location evidence="2">Membrane</location>
        <topology evidence="2">Multi-pass membrane protein</topology>
    </subcellularLocation>
</comment>
<keyword evidence="4" id="KW-0645">Protease</keyword>
<proteinExistence type="inferred from homology"/>
<name>I0IRZ2_LEPFC</name>
<evidence type="ECO:0000256" key="9">
    <source>
        <dbReference type="ARBA" id="ARBA00023136"/>
    </source>
</evidence>
<evidence type="ECO:0000259" key="11">
    <source>
        <dbReference type="Pfam" id="PF02163"/>
    </source>
</evidence>
<accession>I0IRZ2</accession>
<feature type="transmembrane region" description="Helical" evidence="10">
    <location>
        <begin position="86"/>
        <end position="103"/>
    </location>
</feature>
<feature type="transmembrane region" description="Helical" evidence="10">
    <location>
        <begin position="20"/>
        <end position="40"/>
    </location>
</feature>
<keyword evidence="13" id="KW-1185">Reference proteome</keyword>
<reference evidence="13" key="2">
    <citation type="submission" date="2012-03" db="EMBL/GenBank/DDBJ databases">
        <title>The complete genome sequence of the pioneer microbe on fresh volcanic deposit, Leptospirillum ferrooxidans strain C2-3.</title>
        <authorList>
            <person name="Fujimura R."/>
            <person name="Sato Y."/>
            <person name="Nishizawa T."/>
            <person name="Nanba K."/>
            <person name="Oshima K."/>
            <person name="Hattori M."/>
            <person name="Kamijo T."/>
            <person name="Ohta H."/>
        </authorList>
    </citation>
    <scope>NUCLEOTIDE SEQUENCE [LARGE SCALE GENOMIC DNA]</scope>
    <source>
        <strain evidence="13">C2-3</strain>
    </source>
</reference>
<dbReference type="GO" id="GO:0008233">
    <property type="term" value="F:peptidase activity"/>
    <property type="evidence" value="ECO:0007669"/>
    <property type="project" value="UniProtKB-KW"/>
</dbReference>
<evidence type="ECO:0000256" key="6">
    <source>
        <dbReference type="ARBA" id="ARBA00022801"/>
    </source>
</evidence>
<feature type="transmembrane region" description="Helical" evidence="10">
    <location>
        <begin position="272"/>
        <end position="290"/>
    </location>
</feature>
<evidence type="ECO:0000313" key="13">
    <source>
        <dbReference type="Proteomes" id="UP000007382"/>
    </source>
</evidence>
<comment type="similarity">
    <text evidence="3">Belongs to the peptidase M50B family.</text>
</comment>
<reference evidence="12 13" key="1">
    <citation type="journal article" date="2012" name="J. Bacteriol.">
        <title>Complete Genome Sequence of Leptospirillum ferrooxidans Strain C2-3, Isolated from a Fresh Volcanic Ash Deposit on the Island of Miyake, Japan.</title>
        <authorList>
            <person name="Fujimura R."/>
            <person name="Sato Y."/>
            <person name="Nishizawa T."/>
            <person name="Oshima K."/>
            <person name="Kim S.-W."/>
            <person name="Hattori M."/>
            <person name="Kamijo T."/>
            <person name="Ohta H."/>
        </authorList>
    </citation>
    <scope>NUCLEOTIDE SEQUENCE [LARGE SCALE GENOMIC DNA]</scope>
    <source>
        <strain evidence="12 13">C2-3</strain>
    </source>
</reference>
<evidence type="ECO:0000256" key="1">
    <source>
        <dbReference type="ARBA" id="ARBA00001947"/>
    </source>
</evidence>
<keyword evidence="8 10" id="KW-1133">Transmembrane helix</keyword>
<dbReference type="Pfam" id="PF02163">
    <property type="entry name" value="Peptidase_M50"/>
    <property type="match status" value="1"/>
</dbReference>
<evidence type="ECO:0000256" key="10">
    <source>
        <dbReference type="SAM" id="Phobius"/>
    </source>
</evidence>
<feature type="transmembrane region" description="Helical" evidence="10">
    <location>
        <begin position="179"/>
        <end position="200"/>
    </location>
</feature>
<dbReference type="eggNOG" id="COG1994">
    <property type="taxonomic scope" value="Bacteria"/>
</dbReference>
<keyword evidence="6" id="KW-0378">Hydrolase</keyword>
<evidence type="ECO:0000256" key="2">
    <source>
        <dbReference type="ARBA" id="ARBA00004141"/>
    </source>
</evidence>
<evidence type="ECO:0000256" key="7">
    <source>
        <dbReference type="ARBA" id="ARBA00022946"/>
    </source>
</evidence>
<dbReference type="OrthoDB" id="9774391at2"/>
<dbReference type="HOGENOM" id="CLU_028221_0_0_0"/>
<organism evidence="12 13">
    <name type="scientific">Leptospirillum ferrooxidans (strain C2-3)</name>
    <dbReference type="NCBI Taxonomy" id="1162668"/>
    <lineage>
        <taxon>Bacteria</taxon>
        <taxon>Pseudomonadati</taxon>
        <taxon>Nitrospirota</taxon>
        <taxon>Nitrospiria</taxon>
        <taxon>Nitrospirales</taxon>
        <taxon>Nitrospiraceae</taxon>
        <taxon>Leptospirillum</taxon>
    </lineage>
</organism>
<feature type="domain" description="Peptidase M50" evidence="11">
    <location>
        <begin position="58"/>
        <end position="226"/>
    </location>
</feature>
<keyword evidence="7" id="KW-0809">Transit peptide</keyword>
<evidence type="ECO:0000256" key="3">
    <source>
        <dbReference type="ARBA" id="ARBA00007931"/>
    </source>
</evidence>
<dbReference type="InterPro" id="IPR008915">
    <property type="entry name" value="Peptidase_M50"/>
</dbReference>
<dbReference type="KEGG" id="lfc:LFE_2370"/>
<protein>
    <submittedName>
        <fullName evidence="12">Putative peptidase M50 family</fullName>
    </submittedName>
</protein>
<feature type="transmembrane region" description="Helical" evidence="10">
    <location>
        <begin position="52"/>
        <end position="74"/>
    </location>
</feature>
<feature type="transmembrane region" description="Helical" evidence="10">
    <location>
        <begin position="115"/>
        <end position="138"/>
    </location>
</feature>
<evidence type="ECO:0000313" key="12">
    <source>
        <dbReference type="EMBL" id="BAM08041.1"/>
    </source>
</evidence>
<dbReference type="PANTHER" id="PTHR31412">
    <property type="entry name" value="ZINC METALLOPROTEASE EGY1"/>
    <property type="match status" value="1"/>
</dbReference>
<sequence>MEEDLFPETVLSPPPPRRNLLPAVLYGLTWITTTGAGAMLSGQNPLDFPGGFLKGLPFSFTLMAILTLHEAGHYLVARWYNVPTSWPYFIPAPTLIGTFGAIIRTPPAPTSSNVLFDIAAAGPVAGLIPAIIALIAGVHSSTVVSTIPPAGGGQLELGESLLFKAVGALFGPQNIHGELLLSPIAFAGWMGLLITSLNLIPAGQLDGGHVFYAFFGKRLHRAARPVILSILLILGWETWHGWIVWAVLLFVMGAGHPPGIAHDMGLSKRRKILGVLLFIVECLIFVPSPLKGS</sequence>
<dbReference type="Proteomes" id="UP000007382">
    <property type="component" value="Chromosome"/>
</dbReference>
<comment type="cofactor">
    <cofactor evidence="1">
        <name>Zn(2+)</name>
        <dbReference type="ChEBI" id="CHEBI:29105"/>
    </cofactor>
</comment>
<dbReference type="InterPro" id="IPR044838">
    <property type="entry name" value="EGY1-like"/>
</dbReference>
<evidence type="ECO:0000256" key="8">
    <source>
        <dbReference type="ARBA" id="ARBA00022989"/>
    </source>
</evidence>
<dbReference type="STRING" id="1162668.LFE_2370"/>
<dbReference type="GO" id="GO:0006508">
    <property type="term" value="P:proteolysis"/>
    <property type="evidence" value="ECO:0007669"/>
    <property type="project" value="UniProtKB-KW"/>
</dbReference>
<dbReference type="EMBL" id="AP012342">
    <property type="protein sequence ID" value="BAM08041.1"/>
    <property type="molecule type" value="Genomic_DNA"/>
</dbReference>
<dbReference type="CDD" id="cd06160">
    <property type="entry name" value="S2P-M50_like_2"/>
    <property type="match status" value="1"/>
</dbReference>
<gene>
    <name evidence="12" type="ordered locus">LFE_2370</name>
</gene>
<evidence type="ECO:0000256" key="5">
    <source>
        <dbReference type="ARBA" id="ARBA00022692"/>
    </source>
</evidence>
<dbReference type="AlphaFoldDB" id="I0IRZ2"/>
<keyword evidence="5 10" id="KW-0812">Transmembrane</keyword>
<evidence type="ECO:0000256" key="4">
    <source>
        <dbReference type="ARBA" id="ARBA00022670"/>
    </source>
</evidence>
<dbReference type="RefSeq" id="WP_014450524.1">
    <property type="nucleotide sequence ID" value="NC_017094.1"/>
</dbReference>